<dbReference type="KEGG" id="lang:109345503"/>
<keyword evidence="4" id="KW-0433">Leucine-rich repeat</keyword>
<keyword evidence="5" id="KW-0677">Repeat</keyword>
<dbReference type="Gene3D" id="3.10.20.90">
    <property type="entry name" value="Phosphatidylinositol 3-kinase Catalytic Subunit, Chain A, domain 1"/>
    <property type="match status" value="1"/>
</dbReference>
<dbReference type="Gene3D" id="3.80.10.10">
    <property type="entry name" value="Ribonuclease Inhibitor"/>
    <property type="match status" value="2"/>
</dbReference>
<dbReference type="InterPro" id="IPR044079">
    <property type="entry name" value="Ubl_TBCE"/>
</dbReference>
<gene>
    <name evidence="9" type="ORF">TanjilG_31791</name>
</gene>
<evidence type="ECO:0000256" key="4">
    <source>
        <dbReference type="ARBA" id="ARBA00022614"/>
    </source>
</evidence>
<dbReference type="Gramene" id="OIW13902">
    <property type="protein sequence ID" value="OIW13902"/>
    <property type="gene ID" value="TanjilG_31791"/>
</dbReference>
<dbReference type="FunFam" id="2.30.30.190:FF:000016">
    <property type="entry name" value="Tubulin-folding cofactor E"/>
    <property type="match status" value="1"/>
</dbReference>
<dbReference type="SUPFAM" id="SSF54236">
    <property type="entry name" value="Ubiquitin-like"/>
    <property type="match status" value="1"/>
</dbReference>
<dbReference type="PANTHER" id="PTHR22710:SF2">
    <property type="entry name" value="X-RAY RADIATION RESISTANCE-ASSOCIATED PROTEIN 1"/>
    <property type="match status" value="1"/>
</dbReference>
<dbReference type="FunFam" id="3.80.10.10:FF:000882">
    <property type="entry name" value="Tubulin-folding cofactor E"/>
    <property type="match status" value="1"/>
</dbReference>
<evidence type="ECO:0000313" key="10">
    <source>
        <dbReference type="Proteomes" id="UP000188354"/>
    </source>
</evidence>
<dbReference type="Gene3D" id="2.30.30.190">
    <property type="entry name" value="CAP Gly-rich-like domain"/>
    <property type="match status" value="1"/>
</dbReference>
<evidence type="ECO:0000313" key="9">
    <source>
        <dbReference type="EMBL" id="OIW13902.1"/>
    </source>
</evidence>
<evidence type="ECO:0000259" key="8">
    <source>
        <dbReference type="PROSITE" id="PS50245"/>
    </source>
</evidence>
<reference evidence="9 10" key="1">
    <citation type="journal article" date="2017" name="Plant Biotechnol. J.">
        <title>A comprehensive draft genome sequence for lupin (Lupinus angustifolius), an emerging health food: insights into plant-microbe interactions and legume evolution.</title>
        <authorList>
            <person name="Hane J.K."/>
            <person name="Ming Y."/>
            <person name="Kamphuis L.G."/>
            <person name="Nelson M.N."/>
            <person name="Garg G."/>
            <person name="Atkins C.A."/>
            <person name="Bayer P.E."/>
            <person name="Bravo A."/>
            <person name="Bringans S."/>
            <person name="Cannon S."/>
            <person name="Edwards D."/>
            <person name="Foley R."/>
            <person name="Gao L.L."/>
            <person name="Harrison M.J."/>
            <person name="Huang W."/>
            <person name="Hurgobin B."/>
            <person name="Li S."/>
            <person name="Liu C.W."/>
            <person name="McGrath A."/>
            <person name="Morahan G."/>
            <person name="Murray J."/>
            <person name="Weller J."/>
            <person name="Jian J."/>
            <person name="Singh K.B."/>
        </authorList>
    </citation>
    <scope>NUCLEOTIDE SEQUENCE [LARGE SCALE GENOMIC DNA]</scope>
    <source>
        <strain evidence="10">cv. Tanjil</strain>
        <tissue evidence="9">Whole plant</tissue>
    </source>
</reference>
<dbReference type="InterPro" id="IPR001611">
    <property type="entry name" value="Leu-rich_rpt"/>
</dbReference>
<dbReference type="FunFam" id="3.80.10.10:FF:000752">
    <property type="entry name" value="Tubulin-folding cofactor E"/>
    <property type="match status" value="1"/>
</dbReference>
<evidence type="ECO:0000256" key="1">
    <source>
        <dbReference type="ARBA" id="ARBA00004496"/>
    </source>
</evidence>
<sequence length="532" mass="59466">MEDIPKSKQEFCVGQRVHASGDSHRIGTVKYVGPVEGYSGTWVGVDWDNGEGKHDGSINGVRYFQAKSERSGSFVRAQNLSQGISLLEALEKRYRSNSTKDEEDEMYVLSTSNKRVSIQLLGKDKIHDKLSRLEELTSASLSCLGVSSPGIPCQINTTVPNLKELDLTWNLLSEWKDIVTICEQLPNLGTLNLTSNLMSPYKSELPLLKGIRVLVLNNTSVDWEQVELLKQSLTVIEELHLMGNSISRILPMSSSRVQGFDSLRLLNLEDNCIAEWDEIMKLSQLRCLEQLYLNKNCLNSLFYPDKSSQRESEIACYKPFQNLCCLLLGDNNIGDLVSVDSLNLFPNLVEIRLSGNPITDSARGGVPRFVLIARLAKIQILNGSEITPRERKESEIRYVRLVISKLHTNPEEVKQHPRFSELKKFHGIEDERPSVGPAGPQTTGSGFLSMTLKCVGASMGEKPLLTKKLPATITVGKLKNLCESFFKLRSMKLRLFLQEEGSPLPMLLDNDMSSLMDFGIGNESIILVDEES</sequence>
<dbReference type="InterPro" id="IPR000938">
    <property type="entry name" value="CAP-Gly_domain"/>
</dbReference>
<organism evidence="9 10">
    <name type="scientific">Lupinus angustifolius</name>
    <name type="common">Narrow-leaved blue lupine</name>
    <dbReference type="NCBI Taxonomy" id="3871"/>
    <lineage>
        <taxon>Eukaryota</taxon>
        <taxon>Viridiplantae</taxon>
        <taxon>Streptophyta</taxon>
        <taxon>Embryophyta</taxon>
        <taxon>Tracheophyta</taxon>
        <taxon>Spermatophyta</taxon>
        <taxon>Magnoliopsida</taxon>
        <taxon>eudicotyledons</taxon>
        <taxon>Gunneridae</taxon>
        <taxon>Pentapetalae</taxon>
        <taxon>rosids</taxon>
        <taxon>fabids</taxon>
        <taxon>Fabales</taxon>
        <taxon>Fabaceae</taxon>
        <taxon>Papilionoideae</taxon>
        <taxon>50 kb inversion clade</taxon>
        <taxon>genistoids sensu lato</taxon>
        <taxon>core genistoids</taxon>
        <taxon>Genisteae</taxon>
        <taxon>Lupinus</taxon>
    </lineage>
</organism>
<dbReference type="CDD" id="cd17044">
    <property type="entry name" value="Ubl_TBCE"/>
    <property type="match status" value="1"/>
</dbReference>
<dbReference type="InterPro" id="IPR036859">
    <property type="entry name" value="CAP-Gly_dom_sf"/>
</dbReference>
<feature type="domain" description="CAP-Gly" evidence="8">
    <location>
        <begin position="33"/>
        <end position="76"/>
    </location>
</feature>
<comment type="subunit">
    <text evidence="7">Supercomplex made of cofactors A to E. Cofactors A and D function by capturing and stabilizing tubulin in a quasi-native conformation. Cofactor E binds to the cofactor D-tubulin complex; interaction with cofactor C then causes the release of tubulin polypeptides that are committed to the native state.</text>
</comment>
<evidence type="ECO:0000256" key="3">
    <source>
        <dbReference type="ARBA" id="ARBA00022490"/>
    </source>
</evidence>
<dbReference type="InterPro" id="IPR029071">
    <property type="entry name" value="Ubiquitin-like_domsf"/>
</dbReference>
<dbReference type="FunFam" id="3.10.20.90:FF:000187">
    <property type="entry name" value="Tubulin-folding cofactor E"/>
    <property type="match status" value="1"/>
</dbReference>
<comment type="subcellular location">
    <subcellularLocation>
        <location evidence="1">Cytoplasm</location>
    </subcellularLocation>
</comment>
<evidence type="ECO:0000256" key="2">
    <source>
        <dbReference type="ARBA" id="ARBA00006286"/>
    </source>
</evidence>
<accession>A0A4P1RMK2</accession>
<dbReference type="OrthoDB" id="5273213at2759"/>
<evidence type="ECO:0000256" key="5">
    <source>
        <dbReference type="ARBA" id="ARBA00022737"/>
    </source>
</evidence>
<dbReference type="GO" id="GO:0005634">
    <property type="term" value="C:nucleus"/>
    <property type="evidence" value="ECO:0007669"/>
    <property type="project" value="TreeGrafter"/>
</dbReference>
<dbReference type="Proteomes" id="UP000188354">
    <property type="component" value="Chromosome LG04"/>
</dbReference>
<proteinExistence type="inferred from homology"/>
<dbReference type="STRING" id="3871.A0A4P1RMK2"/>
<dbReference type="SUPFAM" id="SSF74924">
    <property type="entry name" value="Cap-Gly domain"/>
    <property type="match status" value="1"/>
</dbReference>
<dbReference type="GO" id="GO:0005737">
    <property type="term" value="C:cytoplasm"/>
    <property type="evidence" value="ECO:0007669"/>
    <property type="project" value="UniProtKB-SubCell"/>
</dbReference>
<dbReference type="PANTHER" id="PTHR22710">
    <property type="entry name" value="X-RAY RADIATION RESISTANCE ASSOCIATED PROTEIN 1 XRRA1"/>
    <property type="match status" value="1"/>
</dbReference>
<keyword evidence="3" id="KW-0963">Cytoplasm</keyword>
<evidence type="ECO:0000256" key="6">
    <source>
        <dbReference type="ARBA" id="ARBA00023186"/>
    </source>
</evidence>
<keyword evidence="10" id="KW-1185">Reference proteome</keyword>
<dbReference type="SMART" id="SM01052">
    <property type="entry name" value="CAP_GLY"/>
    <property type="match status" value="1"/>
</dbReference>
<dbReference type="AlphaFoldDB" id="A0A4P1RMK2"/>
<dbReference type="InterPro" id="IPR032675">
    <property type="entry name" value="LRR_dom_sf"/>
</dbReference>
<evidence type="ECO:0000256" key="7">
    <source>
        <dbReference type="ARBA" id="ARBA00026055"/>
    </source>
</evidence>
<dbReference type="PROSITE" id="PS51450">
    <property type="entry name" value="LRR"/>
    <property type="match status" value="2"/>
</dbReference>
<comment type="similarity">
    <text evidence="2">Belongs to the TBCE family.</text>
</comment>
<dbReference type="PROSITE" id="PS50245">
    <property type="entry name" value="CAP_GLY_2"/>
    <property type="match status" value="1"/>
</dbReference>
<name>A0A4P1RMK2_LUPAN</name>
<dbReference type="Pfam" id="PF01302">
    <property type="entry name" value="CAP_GLY"/>
    <property type="match status" value="1"/>
</dbReference>
<dbReference type="PROSITE" id="PS00845">
    <property type="entry name" value="CAP_GLY_1"/>
    <property type="match status" value="1"/>
</dbReference>
<dbReference type="EMBL" id="CM007364">
    <property type="protein sequence ID" value="OIW13902.1"/>
    <property type="molecule type" value="Genomic_DNA"/>
</dbReference>
<protein>
    <recommendedName>
        <fullName evidence="8">CAP-Gly domain-containing protein</fullName>
    </recommendedName>
</protein>
<keyword evidence="6" id="KW-0143">Chaperone</keyword>
<dbReference type="SUPFAM" id="SSF52058">
    <property type="entry name" value="L domain-like"/>
    <property type="match status" value="1"/>
</dbReference>